<protein>
    <recommendedName>
        <fullName evidence="4">Transposase</fullName>
    </recommendedName>
</protein>
<name>A0A918NZH6_9ACTN</name>
<evidence type="ECO:0000256" key="1">
    <source>
        <dbReference type="SAM" id="MobiDB-lite"/>
    </source>
</evidence>
<feature type="compositionally biased region" description="Low complexity" evidence="1">
    <location>
        <begin position="62"/>
        <end position="74"/>
    </location>
</feature>
<keyword evidence="3" id="KW-1185">Reference proteome</keyword>
<proteinExistence type="predicted"/>
<evidence type="ECO:0008006" key="4">
    <source>
        <dbReference type="Google" id="ProtNLM"/>
    </source>
</evidence>
<gene>
    <name evidence="2" type="ORF">GCM10010358_72640</name>
</gene>
<dbReference type="EMBL" id="BMVU01000069">
    <property type="protein sequence ID" value="GGY09135.1"/>
    <property type="molecule type" value="Genomic_DNA"/>
</dbReference>
<reference evidence="2" key="2">
    <citation type="submission" date="2020-09" db="EMBL/GenBank/DDBJ databases">
        <authorList>
            <person name="Sun Q."/>
            <person name="Ohkuma M."/>
        </authorList>
    </citation>
    <scope>NUCLEOTIDE SEQUENCE</scope>
    <source>
        <strain evidence="2">JCM 4790</strain>
    </source>
</reference>
<dbReference type="Proteomes" id="UP000619244">
    <property type="component" value="Unassembled WGS sequence"/>
</dbReference>
<evidence type="ECO:0000313" key="3">
    <source>
        <dbReference type="Proteomes" id="UP000619244"/>
    </source>
</evidence>
<accession>A0A918NZH6</accession>
<evidence type="ECO:0000313" key="2">
    <source>
        <dbReference type="EMBL" id="GGY09135.1"/>
    </source>
</evidence>
<sequence length="74" mass="8310">MRPAKIRRRFEHDYRDLAHGLGPDRFEGRSWTGFPHHVTLVSAAHAFLAQQRPAPKTGAPVSLSTRSSMLSRTS</sequence>
<reference evidence="2" key="1">
    <citation type="journal article" date="2014" name="Int. J. Syst. Evol. Microbiol.">
        <title>Complete genome sequence of Corynebacterium casei LMG S-19264T (=DSM 44701T), isolated from a smear-ripened cheese.</title>
        <authorList>
            <consortium name="US DOE Joint Genome Institute (JGI-PGF)"/>
            <person name="Walter F."/>
            <person name="Albersmeier A."/>
            <person name="Kalinowski J."/>
            <person name="Ruckert C."/>
        </authorList>
    </citation>
    <scope>NUCLEOTIDE SEQUENCE</scope>
    <source>
        <strain evidence="2">JCM 4790</strain>
    </source>
</reference>
<dbReference type="AlphaFoldDB" id="A0A918NZH6"/>
<organism evidence="2 3">
    <name type="scientific">Streptomyces minutiscleroticus</name>
    <dbReference type="NCBI Taxonomy" id="68238"/>
    <lineage>
        <taxon>Bacteria</taxon>
        <taxon>Bacillati</taxon>
        <taxon>Actinomycetota</taxon>
        <taxon>Actinomycetes</taxon>
        <taxon>Kitasatosporales</taxon>
        <taxon>Streptomycetaceae</taxon>
        <taxon>Streptomyces</taxon>
    </lineage>
</organism>
<feature type="region of interest" description="Disordered" evidence="1">
    <location>
        <begin position="51"/>
        <end position="74"/>
    </location>
</feature>
<comment type="caution">
    <text evidence="2">The sequence shown here is derived from an EMBL/GenBank/DDBJ whole genome shotgun (WGS) entry which is preliminary data.</text>
</comment>